<dbReference type="OrthoDB" id="5566524at2"/>
<feature type="chain" id="PRO_5014691644" evidence="2">
    <location>
        <begin position="27"/>
        <end position="421"/>
    </location>
</feature>
<dbReference type="AlphaFoldDB" id="A0A2N5Y1G9"/>
<evidence type="ECO:0000256" key="2">
    <source>
        <dbReference type="SAM" id="SignalP"/>
    </source>
</evidence>
<dbReference type="Proteomes" id="UP000234845">
    <property type="component" value="Unassembled WGS sequence"/>
</dbReference>
<dbReference type="Pfam" id="PF10972">
    <property type="entry name" value="CsiV"/>
    <property type="match status" value="1"/>
</dbReference>
<feature type="region of interest" description="Disordered" evidence="1">
    <location>
        <begin position="122"/>
        <end position="177"/>
    </location>
</feature>
<feature type="region of interest" description="Disordered" evidence="1">
    <location>
        <begin position="399"/>
        <end position="421"/>
    </location>
</feature>
<comment type="caution">
    <text evidence="3">The sequence shown here is derived from an EMBL/GenBank/DDBJ whole genome shotgun (WGS) entry which is preliminary data.</text>
</comment>
<gene>
    <name evidence="3" type="ORF">CWI75_10515</name>
</gene>
<feature type="region of interest" description="Disordered" evidence="1">
    <location>
        <begin position="269"/>
        <end position="314"/>
    </location>
</feature>
<accession>A0A2N5Y1G9</accession>
<protein>
    <submittedName>
        <fullName evidence="3">Uncharacterized protein</fullName>
    </submittedName>
</protein>
<dbReference type="RefSeq" id="WP_101521461.1">
    <property type="nucleotide sequence ID" value="NZ_PKLZ01000008.1"/>
</dbReference>
<feature type="signal peptide" evidence="2">
    <location>
        <begin position="1"/>
        <end position="26"/>
    </location>
</feature>
<organism evidence="3 4">
    <name type="scientific">Kineobactrum sediminis</name>
    <dbReference type="NCBI Taxonomy" id="1905677"/>
    <lineage>
        <taxon>Bacteria</taxon>
        <taxon>Pseudomonadati</taxon>
        <taxon>Pseudomonadota</taxon>
        <taxon>Gammaproteobacteria</taxon>
        <taxon>Cellvibrionales</taxon>
        <taxon>Halieaceae</taxon>
        <taxon>Kineobactrum</taxon>
    </lineage>
</organism>
<evidence type="ECO:0000313" key="3">
    <source>
        <dbReference type="EMBL" id="PLW82209.1"/>
    </source>
</evidence>
<dbReference type="EMBL" id="PKLZ01000008">
    <property type="protein sequence ID" value="PLW82209.1"/>
    <property type="molecule type" value="Genomic_DNA"/>
</dbReference>
<reference evidence="4" key="1">
    <citation type="submission" date="2017-11" db="EMBL/GenBank/DDBJ databases">
        <title>The draft genome sequence of Chromatocurvus sp. F02.</title>
        <authorList>
            <person name="Du Z.-J."/>
            <person name="Chang Y.-Q."/>
        </authorList>
    </citation>
    <scope>NUCLEOTIDE SEQUENCE [LARGE SCALE GENOMIC DNA]</scope>
    <source>
        <strain evidence="4">F02</strain>
    </source>
</reference>
<feature type="compositionally biased region" description="Basic and acidic residues" evidence="1">
    <location>
        <begin position="155"/>
        <end position="166"/>
    </location>
</feature>
<evidence type="ECO:0000256" key="1">
    <source>
        <dbReference type="SAM" id="MobiDB-lite"/>
    </source>
</evidence>
<proteinExistence type="predicted"/>
<evidence type="ECO:0000313" key="4">
    <source>
        <dbReference type="Proteomes" id="UP000234845"/>
    </source>
</evidence>
<feature type="compositionally biased region" description="Basic and acidic residues" evidence="1">
    <location>
        <begin position="295"/>
        <end position="307"/>
    </location>
</feature>
<keyword evidence="4" id="KW-1185">Reference proteome</keyword>
<name>A0A2N5Y1G9_9GAMM</name>
<feature type="compositionally biased region" description="Pro residues" evidence="1">
    <location>
        <begin position="285"/>
        <end position="294"/>
    </location>
</feature>
<dbReference type="InterPro" id="IPR021241">
    <property type="entry name" value="CsiV"/>
</dbReference>
<sequence>MPIFNYHLPARLLSLALVVAAPLAVAQTVDDSRWYKVEILVIAHTNPAALRAEHWPALPSLEYPEPARFLLDPERIIANLESVAAPGQAPAETPESIPESEIDEFGRQLIYLPAETFPVEGLPSEDLPVAPDDRSALAGNPATDDSTGIPTEQAAGEHAERAKEPETTDAETPPRLPVPFVLLPASEREFRGKAAYMERNGQYRILFHETWWQPVDGEQDALPIILDRSGDTGTYPLLQGSIALHRSRFLHIATQLWLNTDGSYLPDDWQMPAPPKGPASLQVIEPPPLNPPGDPDNHADPDTHDDGLIGLDLEPLAEPEPGLAMEAPEIDEAGAPLSESELDIDDEPGYPYRHAVALQQERKMRSNEVHYIDHPLFGVIVKFTPLEVDDLKQADYDEEISPYLSRQAEPEEPAAGSPAEL</sequence>
<keyword evidence="2" id="KW-0732">Signal</keyword>